<evidence type="ECO:0000313" key="2">
    <source>
        <dbReference type="Proteomes" id="UP000460298"/>
    </source>
</evidence>
<dbReference type="Proteomes" id="UP000460298">
    <property type="component" value="Unassembled WGS sequence"/>
</dbReference>
<protein>
    <submittedName>
        <fullName evidence="1">DUF2191 domain-containing protein</fullName>
    </submittedName>
</protein>
<comment type="caution">
    <text evidence="1">The sequence shown here is derived from an EMBL/GenBank/DDBJ whole genome shotgun (WGS) entry which is preliminary data.</text>
</comment>
<accession>A0A833H5B6</accession>
<reference evidence="1 2" key="1">
    <citation type="submission" date="2019-10" db="EMBL/GenBank/DDBJ databases">
        <title>Extracellular Electron Transfer in a Candidatus Methanoperedens spp. Enrichment Culture.</title>
        <authorList>
            <person name="Berger S."/>
            <person name="Rangel Shaw D."/>
            <person name="Berben T."/>
            <person name="In 'T Zandt M."/>
            <person name="Frank J."/>
            <person name="Reimann J."/>
            <person name="Jetten M.S.M."/>
            <person name="Welte C.U."/>
        </authorList>
    </citation>
    <scope>NUCLEOTIDE SEQUENCE [LARGE SCALE GENOMIC DNA]</scope>
    <source>
        <strain evidence="1">SB12</strain>
    </source>
</reference>
<sequence>MKVTAILPDELVRDVQTMSGGKNITESLHLALTEWLKITRIKKLNEKVARSPLTFTDSYSAAEVRKLNRKWSRAHRCGFSP</sequence>
<dbReference type="AlphaFoldDB" id="A0A833H5B6"/>
<organism evidence="1 2">
    <name type="scientific">Leptonema illini</name>
    <dbReference type="NCBI Taxonomy" id="183"/>
    <lineage>
        <taxon>Bacteria</taxon>
        <taxon>Pseudomonadati</taxon>
        <taxon>Spirochaetota</taxon>
        <taxon>Spirochaetia</taxon>
        <taxon>Leptospirales</taxon>
        <taxon>Leptospiraceae</taxon>
        <taxon>Leptonema</taxon>
    </lineage>
</organism>
<gene>
    <name evidence="1" type="ORF">F9K24_01245</name>
</gene>
<name>A0A833H5B6_9LEPT</name>
<evidence type="ECO:0000313" key="1">
    <source>
        <dbReference type="EMBL" id="KAB2935382.1"/>
    </source>
</evidence>
<proteinExistence type="predicted"/>
<dbReference type="EMBL" id="WBUI01000001">
    <property type="protein sequence ID" value="KAB2935382.1"/>
    <property type="molecule type" value="Genomic_DNA"/>
</dbReference>